<gene>
    <name evidence="2" type="ORF">MAR_031020</name>
</gene>
<evidence type="ECO:0000256" key="1">
    <source>
        <dbReference type="SAM" id="SignalP"/>
    </source>
</evidence>
<feature type="chain" id="PRO_5045229329" evidence="1">
    <location>
        <begin position="23"/>
        <end position="98"/>
    </location>
</feature>
<dbReference type="EMBL" id="CP111021">
    <property type="protein sequence ID" value="WAR16426.1"/>
    <property type="molecule type" value="Genomic_DNA"/>
</dbReference>
<proteinExistence type="predicted"/>
<sequence>MLRFLLVGLFVAVFVSIPSVRTDDELTEQEVLEAVERALDGQLKDREVRKEYVKESDGSGDAAAAAAAAAGTQADSFPVGFGVVMCSGTRYVTERVLF</sequence>
<reference evidence="2" key="1">
    <citation type="submission" date="2022-11" db="EMBL/GenBank/DDBJ databases">
        <title>Centuries of genome instability and evolution in soft-shell clam transmissible cancer (bioRxiv).</title>
        <authorList>
            <person name="Hart S.F.M."/>
            <person name="Yonemitsu M.A."/>
            <person name="Giersch R.M."/>
            <person name="Beal B.F."/>
            <person name="Arriagada G."/>
            <person name="Davis B.W."/>
            <person name="Ostrander E.A."/>
            <person name="Goff S.P."/>
            <person name="Metzger M.J."/>
        </authorList>
    </citation>
    <scope>NUCLEOTIDE SEQUENCE</scope>
    <source>
        <strain evidence="2">MELC-2E11</strain>
        <tissue evidence="2">Siphon/mantle</tissue>
    </source>
</reference>
<keyword evidence="3" id="KW-1185">Reference proteome</keyword>
<dbReference type="Proteomes" id="UP001164746">
    <property type="component" value="Chromosome 10"/>
</dbReference>
<organism evidence="2 3">
    <name type="scientific">Mya arenaria</name>
    <name type="common">Soft-shell clam</name>
    <dbReference type="NCBI Taxonomy" id="6604"/>
    <lineage>
        <taxon>Eukaryota</taxon>
        <taxon>Metazoa</taxon>
        <taxon>Spiralia</taxon>
        <taxon>Lophotrochozoa</taxon>
        <taxon>Mollusca</taxon>
        <taxon>Bivalvia</taxon>
        <taxon>Autobranchia</taxon>
        <taxon>Heteroconchia</taxon>
        <taxon>Euheterodonta</taxon>
        <taxon>Imparidentia</taxon>
        <taxon>Neoheterodontei</taxon>
        <taxon>Myida</taxon>
        <taxon>Myoidea</taxon>
        <taxon>Myidae</taxon>
        <taxon>Mya</taxon>
    </lineage>
</organism>
<keyword evidence="1" id="KW-0732">Signal</keyword>
<accession>A0ABY7F5W8</accession>
<feature type="signal peptide" evidence="1">
    <location>
        <begin position="1"/>
        <end position="22"/>
    </location>
</feature>
<evidence type="ECO:0000313" key="2">
    <source>
        <dbReference type="EMBL" id="WAR16426.1"/>
    </source>
</evidence>
<evidence type="ECO:0000313" key="3">
    <source>
        <dbReference type="Proteomes" id="UP001164746"/>
    </source>
</evidence>
<protein>
    <submittedName>
        <fullName evidence="2">Uncharacterized protein</fullName>
    </submittedName>
</protein>
<name>A0ABY7F5W8_MYAAR</name>